<evidence type="ECO:0000313" key="2">
    <source>
        <dbReference type="EMBL" id="OLY82458.1"/>
    </source>
</evidence>
<keyword evidence="3" id="KW-1185">Reference proteome</keyword>
<feature type="compositionally biased region" description="Polar residues" evidence="1">
    <location>
        <begin position="60"/>
        <end position="75"/>
    </location>
</feature>
<reference evidence="2 3" key="1">
    <citation type="journal article" date="2016" name="Mol. Biol. Evol.">
        <title>Genome-Wide Survey of Gut Fungi (Harpellales) Reveals the First Horizontally Transferred Ubiquitin Gene from a Mosquito Host.</title>
        <authorList>
            <person name="Wang Y."/>
            <person name="White M.M."/>
            <person name="Kvist S."/>
            <person name="Moncalvo J.M."/>
        </authorList>
    </citation>
    <scope>NUCLEOTIDE SEQUENCE [LARGE SCALE GENOMIC DNA]</scope>
    <source>
        <strain evidence="2 3">ALG-7-W6</strain>
    </source>
</reference>
<sequence length="351" mass="38809">MKPSSNEPLMNPAVLSKLMVTKKPTNSGGKKPFRWRQQYAASQAAPNTVTIAATAPVTNQTNLADGSNQQFTNYTGGFRGHETHEAQSSQGHDTGDCGYIVQKGNRGGIPAITGILLEYICGSKEIRGTSSCSGHEATKRTPEEDAVRNRTSVFHQRDDPQEGLLEVLALLIERESIPVLGPTILDDPITAGFYQNLSSSNTMCSPAKDQIFRIPGRPFDNDVFKRIMFEINNVCFEKTGQSWLQNQLIKNIASAHAVNSAPRYEDQHQVHDALGTRKQGLRPPENSNRNDKSWYVCYYRHCVVFKQGPSNGSGDTSEAPEAPRIYVVEDQLFEGQPEMDVDSHNKEARIG</sequence>
<name>A0A1R0H029_9FUNG</name>
<accession>A0A1R0H029</accession>
<dbReference type="Proteomes" id="UP000187455">
    <property type="component" value="Unassembled WGS sequence"/>
</dbReference>
<comment type="caution">
    <text evidence="2">The sequence shown here is derived from an EMBL/GenBank/DDBJ whole genome shotgun (WGS) entry which is preliminary data.</text>
</comment>
<evidence type="ECO:0000256" key="1">
    <source>
        <dbReference type="SAM" id="MobiDB-lite"/>
    </source>
</evidence>
<dbReference type="STRING" id="133383.A0A1R0H029"/>
<protein>
    <submittedName>
        <fullName evidence="2">Uncharacterized protein</fullName>
    </submittedName>
</protein>
<organism evidence="2 3">
    <name type="scientific">Smittium mucronatum</name>
    <dbReference type="NCBI Taxonomy" id="133383"/>
    <lineage>
        <taxon>Eukaryota</taxon>
        <taxon>Fungi</taxon>
        <taxon>Fungi incertae sedis</taxon>
        <taxon>Zoopagomycota</taxon>
        <taxon>Kickxellomycotina</taxon>
        <taxon>Harpellomycetes</taxon>
        <taxon>Harpellales</taxon>
        <taxon>Legeriomycetaceae</taxon>
        <taxon>Smittium</taxon>
    </lineage>
</organism>
<feature type="region of interest" description="Disordered" evidence="1">
    <location>
        <begin position="60"/>
        <end position="94"/>
    </location>
</feature>
<dbReference type="EMBL" id="LSSL01001517">
    <property type="protein sequence ID" value="OLY82458.1"/>
    <property type="molecule type" value="Genomic_DNA"/>
</dbReference>
<gene>
    <name evidence="2" type="ORF">AYI68_g3420</name>
</gene>
<evidence type="ECO:0000313" key="3">
    <source>
        <dbReference type="Proteomes" id="UP000187455"/>
    </source>
</evidence>
<proteinExistence type="predicted"/>
<dbReference type="OrthoDB" id="5588333at2759"/>
<dbReference type="AlphaFoldDB" id="A0A1R0H029"/>